<dbReference type="RefSeq" id="WP_244996743.1">
    <property type="nucleotide sequence ID" value="NZ_BOSM01000008.1"/>
</dbReference>
<evidence type="ECO:0000313" key="3">
    <source>
        <dbReference type="Proteomes" id="UP000681290"/>
    </source>
</evidence>
<keyword evidence="3" id="KW-1185">Reference proteome</keyword>
<protein>
    <submittedName>
        <fullName evidence="2">Uncharacterized protein</fullName>
    </submittedName>
</protein>
<dbReference type="Proteomes" id="UP000681290">
    <property type="component" value="Unassembled WGS sequence"/>
</dbReference>
<evidence type="ECO:0000256" key="1">
    <source>
        <dbReference type="SAM" id="MobiDB-lite"/>
    </source>
</evidence>
<gene>
    <name evidence="2" type="ORF">J15TS10_40760</name>
</gene>
<feature type="region of interest" description="Disordered" evidence="1">
    <location>
        <begin position="64"/>
        <end position="85"/>
    </location>
</feature>
<accession>A0ABQ4MWH3</accession>
<dbReference type="EMBL" id="BOSM01000008">
    <property type="protein sequence ID" value="GIP60262.1"/>
    <property type="molecule type" value="Genomic_DNA"/>
</dbReference>
<comment type="caution">
    <text evidence="2">The sequence shown here is derived from an EMBL/GenBank/DDBJ whole genome shotgun (WGS) entry which is preliminary data.</text>
</comment>
<proteinExistence type="predicted"/>
<evidence type="ECO:0000313" key="2">
    <source>
        <dbReference type="EMBL" id="GIP60262.1"/>
    </source>
</evidence>
<organism evidence="2 3">
    <name type="scientific">Paenibacillus woosongensis</name>
    <dbReference type="NCBI Taxonomy" id="307580"/>
    <lineage>
        <taxon>Bacteria</taxon>
        <taxon>Bacillati</taxon>
        <taxon>Bacillota</taxon>
        <taxon>Bacilli</taxon>
        <taxon>Bacillales</taxon>
        <taxon>Paenibacillaceae</taxon>
        <taxon>Paenibacillus</taxon>
    </lineage>
</organism>
<name>A0ABQ4MWH3_9BACL</name>
<reference evidence="2 3" key="1">
    <citation type="submission" date="2021-03" db="EMBL/GenBank/DDBJ databases">
        <title>Antimicrobial resistance genes in bacteria isolated from Japanese honey, and their potential for conferring macrolide and lincosamide resistance in the American foulbrood pathogen Paenibacillus larvae.</title>
        <authorList>
            <person name="Okamoto M."/>
            <person name="Kumagai M."/>
            <person name="Kanamori H."/>
            <person name="Takamatsu D."/>
        </authorList>
    </citation>
    <scope>NUCLEOTIDE SEQUENCE [LARGE SCALE GENOMIC DNA]</scope>
    <source>
        <strain evidence="2 3">J15TS10</strain>
    </source>
</reference>
<sequence length="85" mass="9164">MFEGFLEMQAVVTRVHEKLALGGELSTASWNLVLSAFCINRNKTDIIRAKSRSCLVASLFVKSGASKSSGQSGNLGKDMLQRKGS</sequence>